<dbReference type="RefSeq" id="WP_379519082.1">
    <property type="nucleotide sequence ID" value="NZ_JBHSPA010000047.1"/>
</dbReference>
<proteinExistence type="predicted"/>
<name>A0ABW1CUU6_9ACTN</name>
<gene>
    <name evidence="1" type="ORF">ACFPZ3_37505</name>
</gene>
<organism evidence="1 2">
    <name type="scientific">Nonomuraea insulae</name>
    <dbReference type="NCBI Taxonomy" id="1616787"/>
    <lineage>
        <taxon>Bacteria</taxon>
        <taxon>Bacillati</taxon>
        <taxon>Actinomycetota</taxon>
        <taxon>Actinomycetes</taxon>
        <taxon>Streptosporangiales</taxon>
        <taxon>Streptosporangiaceae</taxon>
        <taxon>Nonomuraea</taxon>
    </lineage>
</organism>
<evidence type="ECO:0000313" key="2">
    <source>
        <dbReference type="Proteomes" id="UP001596058"/>
    </source>
</evidence>
<accession>A0ABW1CUU6</accession>
<protein>
    <submittedName>
        <fullName evidence="1">Uncharacterized protein</fullName>
    </submittedName>
</protein>
<dbReference type="EMBL" id="JBHSPA010000047">
    <property type="protein sequence ID" value="MFC5829591.1"/>
    <property type="molecule type" value="Genomic_DNA"/>
</dbReference>
<dbReference type="SUPFAM" id="SSF56973">
    <property type="entry name" value="Aerolisin/ETX pore-forming domain"/>
    <property type="match status" value="1"/>
</dbReference>
<keyword evidence="2" id="KW-1185">Reference proteome</keyword>
<reference evidence="2" key="1">
    <citation type="journal article" date="2019" name="Int. J. Syst. Evol. Microbiol.">
        <title>The Global Catalogue of Microorganisms (GCM) 10K type strain sequencing project: providing services to taxonomists for standard genome sequencing and annotation.</title>
        <authorList>
            <consortium name="The Broad Institute Genomics Platform"/>
            <consortium name="The Broad Institute Genome Sequencing Center for Infectious Disease"/>
            <person name="Wu L."/>
            <person name="Ma J."/>
        </authorList>
    </citation>
    <scope>NUCLEOTIDE SEQUENCE [LARGE SCALE GENOMIC DNA]</scope>
    <source>
        <strain evidence="2">CCUG 53903</strain>
    </source>
</reference>
<evidence type="ECO:0000313" key="1">
    <source>
        <dbReference type="EMBL" id="MFC5829591.1"/>
    </source>
</evidence>
<dbReference type="Gene3D" id="2.170.15.10">
    <property type="entry name" value="Proaerolysin, chain A, domain 3"/>
    <property type="match status" value="1"/>
</dbReference>
<sequence length="270" mass="28580">MQNAPNPGKVPTRLALPAWDNQVTRAEIQTEMPLEAAFLDLAEHTAGHWHGNDFREENVSVVHADWSRYPIGTNCAYRNVLASVYGRGGPTIALSTLCNPLTGRRPAAFVGRLVAVAPYMCGTAPVSGGVEGVTKDYADSAVITVSSTTSEGREFGLTAAAGIGVAGRRVDHTASFRWSTSTTQSTEVSKTHAETTHLPVPAGRWGKIDLRACAGVYAGWLAYKTNQSNDAIGLYPMRVPVQAYGFPNPLAEHTMTAPAAPDGEPSGSGT</sequence>
<comment type="caution">
    <text evidence="1">The sequence shown here is derived from an EMBL/GenBank/DDBJ whole genome shotgun (WGS) entry which is preliminary data.</text>
</comment>
<dbReference type="Proteomes" id="UP001596058">
    <property type="component" value="Unassembled WGS sequence"/>
</dbReference>